<reference evidence="1 2" key="1">
    <citation type="journal article" date="2018" name="Front. Plant Sci.">
        <title>Red Clover (Trifolium pratense) and Zigzag Clover (T. medium) - A Picture of Genomic Similarities and Differences.</title>
        <authorList>
            <person name="Dluhosova J."/>
            <person name="Istvanek J."/>
            <person name="Nedelnik J."/>
            <person name="Repkova J."/>
        </authorList>
    </citation>
    <scope>NUCLEOTIDE SEQUENCE [LARGE SCALE GENOMIC DNA]</scope>
    <source>
        <strain evidence="2">cv. 10/8</strain>
        <tissue evidence="1">Leaf</tissue>
    </source>
</reference>
<proteinExistence type="predicted"/>
<organism evidence="1 2">
    <name type="scientific">Trifolium medium</name>
    <dbReference type="NCBI Taxonomy" id="97028"/>
    <lineage>
        <taxon>Eukaryota</taxon>
        <taxon>Viridiplantae</taxon>
        <taxon>Streptophyta</taxon>
        <taxon>Embryophyta</taxon>
        <taxon>Tracheophyta</taxon>
        <taxon>Spermatophyta</taxon>
        <taxon>Magnoliopsida</taxon>
        <taxon>eudicotyledons</taxon>
        <taxon>Gunneridae</taxon>
        <taxon>Pentapetalae</taxon>
        <taxon>rosids</taxon>
        <taxon>fabids</taxon>
        <taxon>Fabales</taxon>
        <taxon>Fabaceae</taxon>
        <taxon>Papilionoideae</taxon>
        <taxon>50 kb inversion clade</taxon>
        <taxon>NPAAA clade</taxon>
        <taxon>Hologalegina</taxon>
        <taxon>IRL clade</taxon>
        <taxon>Trifolieae</taxon>
        <taxon>Trifolium</taxon>
    </lineage>
</organism>
<protein>
    <submittedName>
        <fullName evidence="1">Uncharacterized protein</fullName>
    </submittedName>
</protein>
<dbReference type="EMBL" id="LXQA010576643">
    <property type="protein sequence ID" value="MCI60168.1"/>
    <property type="molecule type" value="Genomic_DNA"/>
</dbReference>
<dbReference type="AlphaFoldDB" id="A0A392TGM5"/>
<evidence type="ECO:0000313" key="2">
    <source>
        <dbReference type="Proteomes" id="UP000265520"/>
    </source>
</evidence>
<dbReference type="Proteomes" id="UP000265520">
    <property type="component" value="Unassembled WGS sequence"/>
</dbReference>
<accession>A0A392TGM5</accession>
<keyword evidence="2" id="KW-1185">Reference proteome</keyword>
<comment type="caution">
    <text evidence="1">The sequence shown here is derived from an EMBL/GenBank/DDBJ whole genome shotgun (WGS) entry which is preliminary data.</text>
</comment>
<sequence>MVTDMIALVKMTSMKLVTWMDMDSVMDLVIGESDHRILLANNIHASSYHSLNKSRYVV</sequence>
<feature type="non-terminal residue" evidence="1">
    <location>
        <position position="58"/>
    </location>
</feature>
<name>A0A392TGM5_9FABA</name>
<evidence type="ECO:0000313" key="1">
    <source>
        <dbReference type="EMBL" id="MCI60168.1"/>
    </source>
</evidence>